<dbReference type="AlphaFoldDB" id="A0A0H2LWC3"/>
<evidence type="ECO:0000259" key="2">
    <source>
        <dbReference type="Pfam" id="PF00364"/>
    </source>
</evidence>
<accession>A0A0H2LWC3</accession>
<dbReference type="Gene3D" id="2.40.50.100">
    <property type="match status" value="1"/>
</dbReference>
<dbReference type="InterPro" id="IPR011053">
    <property type="entry name" value="Single_hybrid_motif"/>
</dbReference>
<evidence type="ECO:0000313" key="4">
    <source>
        <dbReference type="Proteomes" id="UP000035170"/>
    </source>
</evidence>
<dbReference type="Pfam" id="PF00364">
    <property type="entry name" value="Biotin_lipoyl"/>
    <property type="match status" value="1"/>
</dbReference>
<evidence type="ECO:0000256" key="1">
    <source>
        <dbReference type="SAM" id="MobiDB-lite"/>
    </source>
</evidence>
<feature type="compositionally biased region" description="Basic and acidic residues" evidence="1">
    <location>
        <begin position="10"/>
        <end position="23"/>
    </location>
</feature>
<proteinExistence type="predicted"/>
<dbReference type="PATRIC" id="fig|34073.19.peg.4512"/>
<gene>
    <name evidence="3" type="ORF">VPARA_44110</name>
</gene>
<evidence type="ECO:0000313" key="3">
    <source>
        <dbReference type="EMBL" id="KLN54489.1"/>
    </source>
</evidence>
<keyword evidence="4" id="KW-1185">Reference proteome</keyword>
<organism evidence="3 4">
    <name type="scientific">Variovorax paradoxus</name>
    <dbReference type="NCBI Taxonomy" id="34073"/>
    <lineage>
        <taxon>Bacteria</taxon>
        <taxon>Pseudomonadati</taxon>
        <taxon>Pseudomonadota</taxon>
        <taxon>Betaproteobacteria</taxon>
        <taxon>Burkholderiales</taxon>
        <taxon>Comamonadaceae</taxon>
        <taxon>Variovorax</taxon>
    </lineage>
</organism>
<comment type="caution">
    <text evidence="3">The sequence shown here is derived from an EMBL/GenBank/DDBJ whole genome shotgun (WGS) entry which is preliminary data.</text>
</comment>
<feature type="domain" description="Lipoyl-binding" evidence="2">
    <location>
        <begin position="109"/>
        <end position="180"/>
    </location>
</feature>
<name>A0A0H2LWC3_VARPD</name>
<dbReference type="Proteomes" id="UP000035170">
    <property type="component" value="Unassembled WGS sequence"/>
</dbReference>
<reference evidence="3 4" key="1">
    <citation type="submission" date="2015-03" db="EMBL/GenBank/DDBJ databases">
        <title>Genome sequence of Variovorax paradoxus TBEA6.</title>
        <authorList>
            <person name="Poehlein A."/>
            <person name="Schuldes J."/>
            <person name="Wuebbeler J.H."/>
            <person name="Hiessl S."/>
            <person name="Steinbuechel A."/>
            <person name="Daniel R."/>
        </authorList>
    </citation>
    <scope>NUCLEOTIDE SEQUENCE [LARGE SCALE GENOMIC DNA]</scope>
    <source>
        <strain evidence="3 4">TBEA6</strain>
    </source>
</reference>
<feature type="region of interest" description="Disordered" evidence="1">
    <location>
        <begin position="1"/>
        <end position="23"/>
    </location>
</feature>
<dbReference type="InterPro" id="IPR000089">
    <property type="entry name" value="Biotin_lipoyl"/>
</dbReference>
<protein>
    <submittedName>
        <fullName evidence="3">Acetyl-CoA carboxylase biotin carboxyl carrier protein subunit</fullName>
    </submittedName>
</protein>
<sequence length="184" mass="19424">MHRASGAPRSEIKEEPKAGDIRGGEYPVACARALDNSALNKSALDKSAPRKTDMQDIALRTPQLAAWLAGTDIGLLELRTPEGTLRLGRQGDEIIELPDEEAEPELRVIHAPSVGVFLHSHPMATVPLVRIGERVEAGQAVGLLKIGPLLLPVTAPQAGIVDGVHAADGLAVGYGTPLLDLHPL</sequence>
<dbReference type="EMBL" id="JZWI01000023">
    <property type="protein sequence ID" value="KLN54489.1"/>
    <property type="molecule type" value="Genomic_DNA"/>
</dbReference>
<dbReference type="SUPFAM" id="SSF51230">
    <property type="entry name" value="Single hybrid motif"/>
    <property type="match status" value="1"/>
</dbReference>
<dbReference type="CDD" id="cd06850">
    <property type="entry name" value="biotinyl_domain"/>
    <property type="match status" value="1"/>
</dbReference>